<accession>A0A1M2W4L1</accession>
<dbReference type="Pfam" id="PF06985">
    <property type="entry name" value="HET"/>
    <property type="match status" value="1"/>
</dbReference>
<evidence type="ECO:0000313" key="4">
    <source>
        <dbReference type="Proteomes" id="UP000184267"/>
    </source>
</evidence>
<dbReference type="OrthoDB" id="20872at2759"/>
<dbReference type="EMBL" id="MNAD01000235">
    <property type="protein sequence ID" value="OJT14791.1"/>
    <property type="molecule type" value="Genomic_DNA"/>
</dbReference>
<proteinExistence type="predicted"/>
<dbReference type="InterPro" id="IPR010730">
    <property type="entry name" value="HET"/>
</dbReference>
<dbReference type="PANTHER" id="PTHR10622:SF10">
    <property type="entry name" value="HET DOMAIN-CONTAINING PROTEIN"/>
    <property type="match status" value="1"/>
</dbReference>
<keyword evidence="4" id="KW-1185">Reference proteome</keyword>
<dbReference type="Pfam" id="PF26640">
    <property type="entry name" value="DUF8212"/>
    <property type="match status" value="1"/>
</dbReference>
<reference evidence="3 4" key="1">
    <citation type="submission" date="2016-10" db="EMBL/GenBank/DDBJ databases">
        <title>Genome sequence of the basidiomycete white-rot fungus Trametes pubescens.</title>
        <authorList>
            <person name="Makela M.R."/>
            <person name="Granchi Z."/>
            <person name="Peng M."/>
            <person name="De Vries R.P."/>
            <person name="Grigoriev I."/>
            <person name="Riley R."/>
            <person name="Hilden K."/>
        </authorList>
    </citation>
    <scope>NUCLEOTIDE SEQUENCE [LARGE SCALE GENOMIC DNA]</scope>
    <source>
        <strain evidence="3 4">FBCC735</strain>
    </source>
</reference>
<feature type="domain" description="Heterokaryon incompatibility" evidence="1">
    <location>
        <begin position="23"/>
        <end position="132"/>
    </location>
</feature>
<feature type="domain" description="DUF8212" evidence="2">
    <location>
        <begin position="246"/>
        <end position="359"/>
    </location>
</feature>
<comment type="caution">
    <text evidence="3">The sequence shown here is derived from an EMBL/GenBank/DDBJ whole genome shotgun (WGS) entry which is preliminary data.</text>
</comment>
<dbReference type="STRING" id="154538.A0A1M2W4L1"/>
<protein>
    <submittedName>
        <fullName evidence="3">Vegetative incompatibility protein HET-E-1</fullName>
    </submittedName>
</protein>
<evidence type="ECO:0000259" key="2">
    <source>
        <dbReference type="Pfam" id="PF26640"/>
    </source>
</evidence>
<name>A0A1M2W4L1_TRAPU</name>
<dbReference type="InterPro" id="IPR058525">
    <property type="entry name" value="DUF8212"/>
</dbReference>
<gene>
    <name evidence="3" type="ORF">TRAPUB_8645</name>
</gene>
<sequence length="784" mass="88977">MPRFLDTSTGDFCWVADPSTVTYAILSHTWRSEAEGGEQTYDEVRKLWKRMRKAGLSGKPFTTILHHPDLSEKIKGICKVAREAGYKLIWIDSVCIDKSSSAELAEAINSMFGLYRLSDVCYVYLADVHEQQVGSGRYETEFQFHQSRWHTRGWTLQELLAPKEVVFFTASWTLLGTKFSLMDTLQSRTGIDCDILLGRAPLDSVSVARRMSWAAGRNTTRVEDEAYSLLGIFGVHLSPIYGEGRNAFLRLQEEIMKTIPDQSIFAWGELCSMPSIDEVYPLSRDPGLHYDAPTGLLASSPREFLSARDIRPLSSSDYLSFVAGDTRSGEMVSTAPSLHSVVTPEGIRLKALTVDLTELPQIAAAMVAIPRWPDRNNNRLSPDDHDSSYIRLAPYCEDKLRTLGFKIAPLECRWMPHLDMMVTETSIFRLKAFQSTEFPHSKSDSARREEPGIRITLSIRARVPGASREQGTMNMTALGRLWDSQAWEDRPDQNVSIRFDFSSFVHKPFRATHKAVDISRHPCVYCRRIGECQITETLSLYHYHGKGTHTLNIPDSTALSDRTIAQTHFIVPHPIQHHLTENELATESQPAWRTVRILKLAIVCPVELSDQAVRNRLAPSLVELSLLHYAPSSVPALYPQHVLRYRTAALWPRTQQADCSLSPGFADKPRALGLTISPVNFHWDESEWGMVMRTWIFPPAFLTKHTSEDFRRHVRFSLKLSEDALPGWKPWVREHLLESEVRLWVSTGSNFYTWSSNKDVGDREFLVSYSLETAMISAGRHFAK</sequence>
<evidence type="ECO:0000313" key="3">
    <source>
        <dbReference type="EMBL" id="OJT14791.1"/>
    </source>
</evidence>
<dbReference type="AlphaFoldDB" id="A0A1M2W4L1"/>
<dbReference type="PANTHER" id="PTHR10622">
    <property type="entry name" value="HET DOMAIN-CONTAINING PROTEIN"/>
    <property type="match status" value="1"/>
</dbReference>
<organism evidence="3 4">
    <name type="scientific">Trametes pubescens</name>
    <name type="common">White-rot fungus</name>
    <dbReference type="NCBI Taxonomy" id="154538"/>
    <lineage>
        <taxon>Eukaryota</taxon>
        <taxon>Fungi</taxon>
        <taxon>Dikarya</taxon>
        <taxon>Basidiomycota</taxon>
        <taxon>Agaricomycotina</taxon>
        <taxon>Agaricomycetes</taxon>
        <taxon>Polyporales</taxon>
        <taxon>Polyporaceae</taxon>
        <taxon>Trametes</taxon>
    </lineage>
</organism>
<dbReference type="Proteomes" id="UP000184267">
    <property type="component" value="Unassembled WGS sequence"/>
</dbReference>
<evidence type="ECO:0000259" key="1">
    <source>
        <dbReference type="Pfam" id="PF06985"/>
    </source>
</evidence>